<gene>
    <name evidence="1" type="ORF">AC812_12350</name>
</gene>
<sequence length="98" mass="11498">MTRRIWQAPPGYYWKVIVDPTRTGDEPGMFYGGHFRWTDIVLPGWDEESKRIPCPWPSGTVFENVKTGERVVVRKGRVIRLEQNRTMEMVRWTAVSSD</sequence>
<dbReference type="OrthoDB" id="163911at2"/>
<proteinExistence type="predicted"/>
<reference evidence="1 2" key="1">
    <citation type="submission" date="2015-07" db="EMBL/GenBank/DDBJ databases">
        <title>Draft genome of Bellilinea caldifistulae DSM 17877.</title>
        <authorList>
            <person name="Hemp J."/>
            <person name="Ward L.M."/>
            <person name="Pace L.A."/>
            <person name="Fischer W.W."/>
        </authorList>
    </citation>
    <scope>NUCLEOTIDE SEQUENCE [LARGE SCALE GENOMIC DNA]</scope>
    <source>
        <strain evidence="1 2">GOMI-1</strain>
    </source>
</reference>
<dbReference type="Proteomes" id="UP000050514">
    <property type="component" value="Unassembled WGS sequence"/>
</dbReference>
<comment type="caution">
    <text evidence="1">The sequence shown here is derived from an EMBL/GenBank/DDBJ whole genome shotgun (WGS) entry which is preliminary data.</text>
</comment>
<keyword evidence="2" id="KW-1185">Reference proteome</keyword>
<name>A0A0P6XI16_9CHLR</name>
<dbReference type="AlphaFoldDB" id="A0A0P6XI16"/>
<protein>
    <submittedName>
        <fullName evidence="1">Uncharacterized protein</fullName>
    </submittedName>
</protein>
<dbReference type="EMBL" id="LGHJ01000017">
    <property type="protein sequence ID" value="KPL74579.1"/>
    <property type="molecule type" value="Genomic_DNA"/>
</dbReference>
<evidence type="ECO:0000313" key="2">
    <source>
        <dbReference type="Proteomes" id="UP000050514"/>
    </source>
</evidence>
<dbReference type="RefSeq" id="WP_061918918.1">
    <property type="nucleotide sequence ID" value="NZ_DF967971.1"/>
</dbReference>
<accession>A0A0P6XI16</accession>
<dbReference type="STRING" id="360411.AC812_12350"/>
<organism evidence="1 2">
    <name type="scientific">Bellilinea caldifistulae</name>
    <dbReference type="NCBI Taxonomy" id="360411"/>
    <lineage>
        <taxon>Bacteria</taxon>
        <taxon>Bacillati</taxon>
        <taxon>Chloroflexota</taxon>
        <taxon>Anaerolineae</taxon>
        <taxon>Anaerolineales</taxon>
        <taxon>Anaerolineaceae</taxon>
        <taxon>Bellilinea</taxon>
    </lineage>
</organism>
<evidence type="ECO:0000313" key="1">
    <source>
        <dbReference type="EMBL" id="KPL74579.1"/>
    </source>
</evidence>